<dbReference type="InterPro" id="IPR001789">
    <property type="entry name" value="Sig_transdc_resp-reg_receiver"/>
</dbReference>
<dbReference type="SUPFAM" id="SSF52172">
    <property type="entry name" value="CheY-like"/>
    <property type="match status" value="1"/>
</dbReference>
<protein>
    <submittedName>
        <fullName evidence="6">Transcriptional regulatory protein DegU</fullName>
    </submittedName>
</protein>
<organism evidence="6 7">
    <name type="scientific">Atribacter laminatus</name>
    <dbReference type="NCBI Taxonomy" id="2847778"/>
    <lineage>
        <taxon>Bacteria</taxon>
        <taxon>Pseudomonadati</taxon>
        <taxon>Atribacterota</taxon>
        <taxon>Atribacteria</taxon>
        <taxon>Atribacterales</taxon>
        <taxon>Atribacteraceae</taxon>
        <taxon>Atribacter</taxon>
    </lineage>
</organism>
<dbReference type="InterPro" id="IPR011006">
    <property type="entry name" value="CheY-like_superfamily"/>
</dbReference>
<dbReference type="GO" id="GO:0003677">
    <property type="term" value="F:DNA binding"/>
    <property type="evidence" value="ECO:0007669"/>
    <property type="project" value="UniProtKB-KW"/>
</dbReference>
<dbReference type="SUPFAM" id="SSF46894">
    <property type="entry name" value="C-terminal effector domain of the bipartite response regulators"/>
    <property type="match status" value="1"/>
</dbReference>
<dbReference type="SMART" id="SM00421">
    <property type="entry name" value="HTH_LUXR"/>
    <property type="match status" value="1"/>
</dbReference>
<dbReference type="InterPro" id="IPR039420">
    <property type="entry name" value="WalR-like"/>
</dbReference>
<dbReference type="PANTHER" id="PTHR43214:SF39">
    <property type="entry name" value="TRANSCRIPTIONAL REGULATORY PROTEIN DEGU"/>
    <property type="match status" value="1"/>
</dbReference>
<dbReference type="InterPro" id="IPR058245">
    <property type="entry name" value="NreC/VraR/RcsB-like_REC"/>
</dbReference>
<evidence type="ECO:0000256" key="2">
    <source>
        <dbReference type="ARBA" id="ARBA00023125"/>
    </source>
</evidence>
<dbReference type="CDD" id="cd17535">
    <property type="entry name" value="REC_NarL-like"/>
    <property type="match status" value="1"/>
</dbReference>
<dbReference type="CDD" id="cd06170">
    <property type="entry name" value="LuxR_C_like"/>
    <property type="match status" value="1"/>
</dbReference>
<evidence type="ECO:0000259" key="5">
    <source>
        <dbReference type="PROSITE" id="PS50110"/>
    </source>
</evidence>
<dbReference type="KEGG" id="alam:RT761_02683"/>
<dbReference type="PANTHER" id="PTHR43214">
    <property type="entry name" value="TWO-COMPONENT RESPONSE REGULATOR"/>
    <property type="match status" value="1"/>
</dbReference>
<dbReference type="PRINTS" id="PR00038">
    <property type="entry name" value="HTHLUXR"/>
</dbReference>
<dbReference type="Pfam" id="PF00072">
    <property type="entry name" value="Response_reg"/>
    <property type="match status" value="1"/>
</dbReference>
<name>A0A7T1F469_ATRLM</name>
<dbReference type="AlphaFoldDB" id="A0A7T1F469"/>
<evidence type="ECO:0000313" key="7">
    <source>
        <dbReference type="Proteomes" id="UP000594463"/>
    </source>
</evidence>
<keyword evidence="2" id="KW-0238">DNA-binding</keyword>
<feature type="domain" description="HTH luxR-type" evidence="4">
    <location>
        <begin position="159"/>
        <end position="224"/>
    </location>
</feature>
<evidence type="ECO:0000256" key="3">
    <source>
        <dbReference type="PROSITE-ProRule" id="PRU00169"/>
    </source>
</evidence>
<dbReference type="EMBL" id="CP065383">
    <property type="protein sequence ID" value="QPM69450.1"/>
    <property type="molecule type" value="Genomic_DNA"/>
</dbReference>
<dbReference type="PROSITE" id="PS50043">
    <property type="entry name" value="HTH_LUXR_2"/>
    <property type="match status" value="1"/>
</dbReference>
<accession>A0A7T1F469</accession>
<sequence length="228" mass="25626">MDNKDIFEHPENVKLAIVDDHQLFADGLKNLLELKGGFRNCLVYNNSNDAMQKIPQEKPHLSIIDINLPDYDGVELTKKLLSKEPSLKIIMLTIDDTRETVFRAITSGACGYLLKNAPFMSILRDINAALQGDIVIGMEVAPLIMNELKTLYTKGKKTTSSQLKVLSNRELEVLKEVAQGKNNNTIAEALFISEKTVKNHITNILGKLEIEDRMKLIVFAIKEGFLEE</sequence>
<evidence type="ECO:0000259" key="4">
    <source>
        <dbReference type="PROSITE" id="PS50043"/>
    </source>
</evidence>
<keyword evidence="7" id="KW-1185">Reference proteome</keyword>
<keyword evidence="1 3" id="KW-0597">Phosphoprotein</keyword>
<dbReference type="GO" id="GO:0000160">
    <property type="term" value="P:phosphorelay signal transduction system"/>
    <property type="evidence" value="ECO:0007669"/>
    <property type="project" value="InterPro"/>
</dbReference>
<dbReference type="Gene3D" id="3.40.50.2300">
    <property type="match status" value="1"/>
</dbReference>
<dbReference type="RefSeq" id="WP_218111928.1">
    <property type="nucleotide sequence ID" value="NZ_CP065383.1"/>
</dbReference>
<feature type="domain" description="Response regulatory" evidence="5">
    <location>
        <begin position="14"/>
        <end position="130"/>
    </location>
</feature>
<gene>
    <name evidence="6" type="primary">degU_2</name>
    <name evidence="6" type="ORF">RT761_02683</name>
</gene>
<dbReference type="InterPro" id="IPR016032">
    <property type="entry name" value="Sig_transdc_resp-reg_C-effctor"/>
</dbReference>
<proteinExistence type="predicted"/>
<evidence type="ECO:0000313" key="6">
    <source>
        <dbReference type="EMBL" id="QPM69450.1"/>
    </source>
</evidence>
<feature type="modified residue" description="4-aspartylphosphate" evidence="3">
    <location>
        <position position="65"/>
    </location>
</feature>
<dbReference type="PROSITE" id="PS50110">
    <property type="entry name" value="RESPONSE_REGULATORY"/>
    <property type="match status" value="1"/>
</dbReference>
<dbReference type="Pfam" id="PF00196">
    <property type="entry name" value="GerE"/>
    <property type="match status" value="1"/>
</dbReference>
<reference evidence="6 7" key="1">
    <citation type="journal article" date="2021" name="Nat. Commun.">
        <title>Isolation of a member of the candidate phylum Atribacteria reveals a unique cell membrane structure.</title>
        <authorList>
            <person name="Taiki K."/>
            <person name="Nobu M.K."/>
            <person name="Kusada H."/>
            <person name="Meng X.-Y."/>
            <person name="Hosoki N."/>
            <person name="Uematsu K."/>
            <person name="Yoshioka H."/>
            <person name="Kamagata Y."/>
            <person name="Tamaki H."/>
        </authorList>
    </citation>
    <scope>NUCLEOTIDE SEQUENCE [LARGE SCALE GENOMIC DNA]</scope>
    <source>
        <strain evidence="6 7">RT761</strain>
    </source>
</reference>
<dbReference type="GO" id="GO:0006355">
    <property type="term" value="P:regulation of DNA-templated transcription"/>
    <property type="evidence" value="ECO:0007669"/>
    <property type="project" value="InterPro"/>
</dbReference>
<evidence type="ECO:0000256" key="1">
    <source>
        <dbReference type="ARBA" id="ARBA00022553"/>
    </source>
</evidence>
<dbReference type="Proteomes" id="UP000594463">
    <property type="component" value="Chromosome"/>
</dbReference>
<dbReference type="PROSITE" id="PS00622">
    <property type="entry name" value="HTH_LUXR_1"/>
    <property type="match status" value="1"/>
</dbReference>
<dbReference type="InterPro" id="IPR000792">
    <property type="entry name" value="Tscrpt_reg_LuxR_C"/>
</dbReference>
<dbReference type="SMART" id="SM00448">
    <property type="entry name" value="REC"/>
    <property type="match status" value="1"/>
</dbReference>